<protein>
    <recommendedName>
        <fullName evidence="6">Carbamoyl transferase</fullName>
    </recommendedName>
</protein>
<dbReference type="Gene3D" id="3.30.420.40">
    <property type="match status" value="2"/>
</dbReference>
<dbReference type="Pfam" id="PF02543">
    <property type="entry name" value="Carbam_trans_N"/>
    <property type="match status" value="1"/>
</dbReference>
<dbReference type="PANTHER" id="PTHR34847">
    <property type="entry name" value="NODULATION PROTEIN U"/>
    <property type="match status" value="1"/>
</dbReference>
<comment type="caution">
    <text evidence="4">The sequence shown here is derived from an EMBL/GenBank/DDBJ whole genome shotgun (WGS) entry which is preliminary data.</text>
</comment>
<dbReference type="InterPro" id="IPR038152">
    <property type="entry name" value="Carbam_trans_C_sf"/>
</dbReference>
<dbReference type="InterPro" id="IPR051338">
    <property type="entry name" value="NodU/CmcH_Carbamoyltrnsfr"/>
</dbReference>
<dbReference type="Pfam" id="PF16861">
    <property type="entry name" value="Carbam_trans_C"/>
    <property type="match status" value="1"/>
</dbReference>
<dbReference type="Gene3D" id="3.90.870.20">
    <property type="entry name" value="Carbamoyltransferase, C-terminal domain"/>
    <property type="match status" value="1"/>
</dbReference>
<evidence type="ECO:0000313" key="4">
    <source>
        <dbReference type="EMBL" id="OGZ31086.1"/>
    </source>
</evidence>
<feature type="domain" description="Carbamoyltransferase C-terminal" evidence="3">
    <location>
        <begin position="419"/>
        <end position="590"/>
    </location>
</feature>
<evidence type="ECO:0008006" key="6">
    <source>
        <dbReference type="Google" id="ProtNLM"/>
    </source>
</evidence>
<dbReference type="AlphaFoldDB" id="A0A1G2EZ42"/>
<accession>A0A1G2EZ42</accession>
<evidence type="ECO:0000259" key="2">
    <source>
        <dbReference type="Pfam" id="PF02543"/>
    </source>
</evidence>
<dbReference type="PANTHER" id="PTHR34847:SF1">
    <property type="entry name" value="NODULATION PROTEIN U"/>
    <property type="match status" value="1"/>
</dbReference>
<proteinExistence type="inferred from homology"/>
<feature type="domain" description="Carbamoyltransferase" evidence="2">
    <location>
        <begin position="3"/>
        <end position="365"/>
    </location>
</feature>
<dbReference type="GO" id="GO:0003824">
    <property type="term" value="F:catalytic activity"/>
    <property type="evidence" value="ECO:0007669"/>
    <property type="project" value="InterPro"/>
</dbReference>
<name>A0A1G2EZ42_9BACT</name>
<reference evidence="4 5" key="1">
    <citation type="journal article" date="2016" name="Nat. Commun.">
        <title>Thousands of microbial genomes shed light on interconnected biogeochemical processes in an aquifer system.</title>
        <authorList>
            <person name="Anantharaman K."/>
            <person name="Brown C.T."/>
            <person name="Hug L.A."/>
            <person name="Sharon I."/>
            <person name="Castelle C.J."/>
            <person name="Probst A.J."/>
            <person name="Thomas B.C."/>
            <person name="Singh A."/>
            <person name="Wilkins M.J."/>
            <person name="Karaoz U."/>
            <person name="Brodie E.L."/>
            <person name="Williams K.H."/>
            <person name="Hubbard S.S."/>
            <person name="Banfield J.F."/>
        </authorList>
    </citation>
    <scope>NUCLEOTIDE SEQUENCE [LARGE SCALE GENOMIC DNA]</scope>
</reference>
<dbReference type="SUPFAM" id="SSF53067">
    <property type="entry name" value="Actin-like ATPase domain"/>
    <property type="match status" value="1"/>
</dbReference>
<dbReference type="CDD" id="cd24100">
    <property type="entry name" value="ASKHA_NBD_MJ1051-like_N"/>
    <property type="match status" value="1"/>
</dbReference>
<gene>
    <name evidence="4" type="ORF">A2931_02845</name>
</gene>
<organism evidence="4 5">
    <name type="scientific">Candidatus Niyogibacteria bacterium RIFCSPLOWO2_01_FULL_45_48</name>
    <dbReference type="NCBI Taxonomy" id="1801724"/>
    <lineage>
        <taxon>Bacteria</taxon>
        <taxon>Candidatus Niyogiibacteriota</taxon>
    </lineage>
</organism>
<dbReference type="InterPro" id="IPR031730">
    <property type="entry name" value="Carbam_trans_C"/>
</dbReference>
<evidence type="ECO:0000259" key="3">
    <source>
        <dbReference type="Pfam" id="PF16861"/>
    </source>
</evidence>
<dbReference type="EMBL" id="MHMQ01000007">
    <property type="protein sequence ID" value="OGZ31086.1"/>
    <property type="molecule type" value="Genomic_DNA"/>
</dbReference>
<sequence length="593" mass="66958">MIILGINEDHNATAALVKDGEVLYAASRERISREKNDVGYPFDTVPEALRLTGIKPEEIDFVAYTGNFLDPVDIKIKRITRFKIPDYLREMHEYWKPVLLENKTSSFWEDIMKDKRFSDTAKYDFGFMETEPKEKWGEAFNKERVNAIVRQIGISPEKVLFINHHLCHASYAYYASPVDRSKKIGVITADGWGDGENASVYVAENGRLTKVHGTAMCNLARIYRYMTLLLGMKPFEHEYKVMGLAPYAKDYISKPAYEVFKETLVTDGIDFKWDKKPSDMYFYFKDKLEGVRFDGVAGGLQKWVEEVIVDWAKNVLKHLGVDSLVYSGGLAMNVKANKSLGEIDGLNHFFVPASGGDESNAIGAAFAVSAEKGVAPKTPTNVYLGYAITDDEIKELIAKYNIADKYEVVYGASNKQISDLLVKNKIVARCVGRGEFGARALGNRSILCHPSNFDNIRTINDKIKYRDFWMPFTPSILDYRAKDYLVNPKNLKSPFMTLAFDTTPLGREHLKAAIHPADFTARPQILEKEANPEYYELIQEFEKATGVGALLNTSFNLHGEPIVRNAEDAWHTFTESDLDALLLNGTLIIKKSS</sequence>
<evidence type="ECO:0000313" key="5">
    <source>
        <dbReference type="Proteomes" id="UP000177486"/>
    </source>
</evidence>
<dbReference type="InterPro" id="IPR003696">
    <property type="entry name" value="Carbtransf_dom"/>
</dbReference>
<comment type="similarity">
    <text evidence="1">Belongs to the NodU/CmcH family.</text>
</comment>
<dbReference type="Proteomes" id="UP000177486">
    <property type="component" value="Unassembled WGS sequence"/>
</dbReference>
<dbReference type="InterPro" id="IPR043129">
    <property type="entry name" value="ATPase_NBD"/>
</dbReference>
<evidence type="ECO:0000256" key="1">
    <source>
        <dbReference type="ARBA" id="ARBA00006129"/>
    </source>
</evidence>